<dbReference type="PROSITE" id="PS00080">
    <property type="entry name" value="MULTICOPPER_OXIDASE2"/>
    <property type="match status" value="1"/>
</dbReference>
<sequence>MYARLPQRRRSDSDLRVCNHPTACGIHRRHDFAPPGGRSGNLGEITGWAVPHTRATIVLVKRRSVLSLAALSGVSAVLGACSSTSEQNGGGGGSAFTNRLRVPPLAKPETGTDGVKTFALTLQAGGRSEFLAGKTTDTWGINGAYLGPTVRASRGDKVRMKVTNRLAETSTLHWHGMRLPAKMDGGPHQMIEPGATWTPEWTIDQPGMTSWFHPHLHEKTAMHVYRGLAGLFLIDDPDGPELPHEYGVDDVPLIIQDKKFSGDGQLDTFRVDGGTFGMLGDTILVNGTYDPFLDVKTELVRFRLLNASNARVYRVGFADNRQFHVVGNDAGPLEKPAAVDRVKISPGERYEIVVRFAPGETVVMDSKGEDRQKANDIEEDDFRLLKIVAAAKPAPSRALPATLGGTATVAPPAGVRVRTFSLSGSEINDKDMDMNRIDEVVPAGALEIWELDNTTYAHNFHIHEVAFRVLDVNGAPPPAYQAGPKDTVFVPKKAKVRLAVQFGGFTDPVSPYMFHCHILRHEDKGMMGQFVVVEPGTEAKVPLVLAGGHHHG</sequence>
<evidence type="ECO:0000259" key="6">
    <source>
        <dbReference type="Pfam" id="PF07732"/>
    </source>
</evidence>
<dbReference type="PANTHER" id="PTHR48267">
    <property type="entry name" value="CUPREDOXIN SUPERFAMILY PROTEIN"/>
    <property type="match status" value="1"/>
</dbReference>
<reference evidence="7 8" key="1">
    <citation type="submission" date="2018-11" db="EMBL/GenBank/DDBJ databases">
        <title>Sequencing the genomes of 1000 actinobacteria strains.</title>
        <authorList>
            <person name="Klenk H.-P."/>
        </authorList>
    </citation>
    <scope>NUCLEOTIDE SEQUENCE [LARGE SCALE GENOMIC DNA]</scope>
    <source>
        <strain evidence="7 8">DSM 43634</strain>
    </source>
</reference>
<evidence type="ECO:0000313" key="7">
    <source>
        <dbReference type="EMBL" id="ROP34036.1"/>
    </source>
</evidence>
<evidence type="ECO:0000259" key="5">
    <source>
        <dbReference type="Pfam" id="PF07731"/>
    </source>
</evidence>
<evidence type="ECO:0000256" key="3">
    <source>
        <dbReference type="ARBA" id="ARBA00023002"/>
    </source>
</evidence>
<dbReference type="SUPFAM" id="SSF49503">
    <property type="entry name" value="Cupredoxins"/>
    <property type="match status" value="3"/>
</dbReference>
<dbReference type="InterPro" id="IPR001117">
    <property type="entry name" value="Cu-oxidase_2nd"/>
</dbReference>
<comment type="caution">
    <text evidence="7">The sequence shown here is derived from an EMBL/GenBank/DDBJ whole genome shotgun (WGS) entry which is preliminary data.</text>
</comment>
<accession>A0A3N1GV94</accession>
<dbReference type="PANTHER" id="PTHR48267:SF1">
    <property type="entry name" value="BILIRUBIN OXIDASE"/>
    <property type="match status" value="1"/>
</dbReference>
<dbReference type="CDD" id="cd13890">
    <property type="entry name" value="CuRO_3_CueO_FtsP"/>
    <property type="match status" value="1"/>
</dbReference>
<dbReference type="Pfam" id="PF07731">
    <property type="entry name" value="Cu-oxidase_2"/>
    <property type="match status" value="1"/>
</dbReference>
<dbReference type="InterPro" id="IPR045087">
    <property type="entry name" value="Cu-oxidase_fam"/>
</dbReference>
<evidence type="ECO:0000256" key="2">
    <source>
        <dbReference type="ARBA" id="ARBA00022723"/>
    </source>
</evidence>
<evidence type="ECO:0000313" key="8">
    <source>
        <dbReference type="Proteomes" id="UP000271683"/>
    </source>
</evidence>
<keyword evidence="2" id="KW-0479">Metal-binding</keyword>
<dbReference type="GO" id="GO:0016491">
    <property type="term" value="F:oxidoreductase activity"/>
    <property type="evidence" value="ECO:0007669"/>
    <property type="project" value="UniProtKB-KW"/>
</dbReference>
<dbReference type="Proteomes" id="UP000271683">
    <property type="component" value="Unassembled WGS sequence"/>
</dbReference>
<dbReference type="Pfam" id="PF07732">
    <property type="entry name" value="Cu-oxidase_3"/>
    <property type="match status" value="1"/>
</dbReference>
<evidence type="ECO:0000259" key="4">
    <source>
        <dbReference type="Pfam" id="PF00394"/>
    </source>
</evidence>
<dbReference type="AlphaFoldDB" id="A0A3N1GV94"/>
<evidence type="ECO:0000256" key="1">
    <source>
        <dbReference type="ARBA" id="ARBA00010609"/>
    </source>
</evidence>
<gene>
    <name evidence="7" type="ORF">EDD30_7101</name>
</gene>
<dbReference type="CDD" id="cd13867">
    <property type="entry name" value="CuRO_2_CueO_FtsP"/>
    <property type="match status" value="1"/>
</dbReference>
<feature type="domain" description="Plastocyanin-like" evidence="5">
    <location>
        <begin position="423"/>
        <end position="533"/>
    </location>
</feature>
<keyword evidence="3" id="KW-0560">Oxidoreductase</keyword>
<dbReference type="GO" id="GO:0005507">
    <property type="term" value="F:copper ion binding"/>
    <property type="evidence" value="ECO:0007669"/>
    <property type="project" value="InterPro"/>
</dbReference>
<protein>
    <submittedName>
        <fullName evidence="7">FtsP/CotA-like multicopper oxidase with cupredoxin domain</fullName>
    </submittedName>
</protein>
<name>A0A3N1GV94_9ACTN</name>
<dbReference type="InterPro" id="IPR011707">
    <property type="entry name" value="Cu-oxidase-like_N"/>
</dbReference>
<proteinExistence type="inferred from homology"/>
<dbReference type="InterPro" id="IPR008972">
    <property type="entry name" value="Cupredoxin"/>
</dbReference>
<dbReference type="Pfam" id="PF00394">
    <property type="entry name" value="Cu-oxidase"/>
    <property type="match status" value="1"/>
</dbReference>
<dbReference type="EMBL" id="RJKL01000001">
    <property type="protein sequence ID" value="ROP34036.1"/>
    <property type="molecule type" value="Genomic_DNA"/>
</dbReference>
<organism evidence="7 8">
    <name type="scientific">Couchioplanes caeruleus</name>
    <dbReference type="NCBI Taxonomy" id="56438"/>
    <lineage>
        <taxon>Bacteria</taxon>
        <taxon>Bacillati</taxon>
        <taxon>Actinomycetota</taxon>
        <taxon>Actinomycetes</taxon>
        <taxon>Micromonosporales</taxon>
        <taxon>Micromonosporaceae</taxon>
        <taxon>Couchioplanes</taxon>
    </lineage>
</organism>
<dbReference type="OrthoDB" id="345021at2"/>
<feature type="domain" description="Plastocyanin-like" evidence="4">
    <location>
        <begin position="280"/>
        <end position="357"/>
    </location>
</feature>
<dbReference type="InterPro" id="IPR002355">
    <property type="entry name" value="Cu_oxidase_Cu_BS"/>
</dbReference>
<dbReference type="InterPro" id="IPR011706">
    <property type="entry name" value="Cu-oxidase_C"/>
</dbReference>
<comment type="similarity">
    <text evidence="1">Belongs to the multicopper oxidase family.</text>
</comment>
<feature type="domain" description="Plastocyanin-like" evidence="6">
    <location>
        <begin position="129"/>
        <end position="237"/>
    </location>
</feature>
<dbReference type="Gene3D" id="2.60.40.420">
    <property type="entry name" value="Cupredoxins - blue copper proteins"/>
    <property type="match status" value="3"/>
</dbReference>
<dbReference type="CDD" id="cd04232">
    <property type="entry name" value="CuRO_1_CueO_FtsP"/>
    <property type="match status" value="1"/>
</dbReference>